<keyword evidence="7" id="KW-1185">Reference proteome</keyword>
<dbReference type="InterPro" id="IPR016040">
    <property type="entry name" value="NAD(P)-bd_dom"/>
</dbReference>
<protein>
    <recommendedName>
        <fullName evidence="3">GDP-mannose 4,6-dehydratase</fullName>
        <ecNumber evidence="3">4.2.1.47</ecNumber>
    </recommendedName>
</protein>
<dbReference type="InterPro" id="IPR006368">
    <property type="entry name" value="GDP_Man_deHydtase"/>
</dbReference>
<evidence type="ECO:0000256" key="4">
    <source>
        <dbReference type="ARBA" id="ARBA00023239"/>
    </source>
</evidence>
<evidence type="ECO:0000256" key="3">
    <source>
        <dbReference type="ARBA" id="ARBA00011989"/>
    </source>
</evidence>
<dbReference type="AlphaFoldDB" id="A0A2S6NIS9"/>
<dbReference type="PANTHER" id="PTHR43715">
    <property type="entry name" value="GDP-MANNOSE 4,6-DEHYDRATASE"/>
    <property type="match status" value="1"/>
</dbReference>
<comment type="caution">
    <text evidence="6">The sequence shown here is derived from an EMBL/GenBank/DDBJ whole genome shotgun (WGS) entry which is preliminary data.</text>
</comment>
<dbReference type="OrthoDB" id="9779041at2"/>
<dbReference type="Proteomes" id="UP000239724">
    <property type="component" value="Unassembled WGS sequence"/>
</dbReference>
<evidence type="ECO:0000259" key="5">
    <source>
        <dbReference type="Pfam" id="PF16363"/>
    </source>
</evidence>
<accession>A0A2S6NIS9</accession>
<dbReference type="Gene3D" id="3.40.50.720">
    <property type="entry name" value="NAD(P)-binding Rossmann-like Domain"/>
    <property type="match status" value="2"/>
</dbReference>
<comment type="similarity">
    <text evidence="2">Belongs to the NAD(P)-dependent epimerase/dehydratase family. GDP-mannose 4,6-dehydratase subfamily.</text>
</comment>
<dbReference type="InterPro" id="IPR036291">
    <property type="entry name" value="NAD(P)-bd_dom_sf"/>
</dbReference>
<sequence length="137" mass="15275">MSRPHSALCFSALRGALRSRRTPTDGRRGAKSDRFGLTCRVGLILQHTALDDYVVATGHNTTIRAFCRLAFSYAGLNFQDHVVSRSDLMRPAEVDVLLGNASKAEQKLNWYPTITLENMIAEMVDADLARHSSRLKQ</sequence>
<dbReference type="GO" id="GO:0042351">
    <property type="term" value="P:'de novo' GDP-L-fucose biosynthetic process"/>
    <property type="evidence" value="ECO:0007669"/>
    <property type="project" value="TreeGrafter"/>
</dbReference>
<dbReference type="EMBL" id="NHRY01000106">
    <property type="protein sequence ID" value="PPQ34521.1"/>
    <property type="molecule type" value="Genomic_DNA"/>
</dbReference>
<evidence type="ECO:0000256" key="1">
    <source>
        <dbReference type="ARBA" id="ARBA00001937"/>
    </source>
</evidence>
<dbReference type="GO" id="GO:0008446">
    <property type="term" value="F:GDP-mannose 4,6-dehydratase activity"/>
    <property type="evidence" value="ECO:0007669"/>
    <property type="project" value="UniProtKB-EC"/>
</dbReference>
<proteinExistence type="inferred from homology"/>
<name>A0A2S6NIS9_RHOGL</name>
<gene>
    <name evidence="6" type="ORF">CCS01_10470</name>
</gene>
<comment type="cofactor">
    <cofactor evidence="1">
        <name>NADP(+)</name>
        <dbReference type="ChEBI" id="CHEBI:58349"/>
    </cofactor>
</comment>
<organism evidence="6 7">
    <name type="scientific">Rhodopila globiformis</name>
    <name type="common">Rhodopseudomonas globiformis</name>
    <dbReference type="NCBI Taxonomy" id="1071"/>
    <lineage>
        <taxon>Bacteria</taxon>
        <taxon>Pseudomonadati</taxon>
        <taxon>Pseudomonadota</taxon>
        <taxon>Alphaproteobacteria</taxon>
        <taxon>Acetobacterales</taxon>
        <taxon>Acetobacteraceae</taxon>
        <taxon>Rhodopila</taxon>
    </lineage>
</organism>
<evidence type="ECO:0000256" key="2">
    <source>
        <dbReference type="ARBA" id="ARBA00009263"/>
    </source>
</evidence>
<dbReference type="PANTHER" id="PTHR43715:SF1">
    <property type="entry name" value="GDP-MANNOSE 4,6 DEHYDRATASE"/>
    <property type="match status" value="1"/>
</dbReference>
<evidence type="ECO:0000313" key="6">
    <source>
        <dbReference type="EMBL" id="PPQ34521.1"/>
    </source>
</evidence>
<evidence type="ECO:0000313" key="7">
    <source>
        <dbReference type="Proteomes" id="UP000239724"/>
    </source>
</evidence>
<dbReference type="SUPFAM" id="SSF51735">
    <property type="entry name" value="NAD(P)-binding Rossmann-fold domains"/>
    <property type="match status" value="1"/>
</dbReference>
<feature type="domain" description="NAD(P)-binding" evidence="5">
    <location>
        <begin position="43"/>
        <end position="123"/>
    </location>
</feature>
<dbReference type="Pfam" id="PF16363">
    <property type="entry name" value="GDP_Man_Dehyd"/>
    <property type="match status" value="1"/>
</dbReference>
<reference evidence="6 7" key="1">
    <citation type="journal article" date="2018" name="Arch. Microbiol.">
        <title>New insights into the metabolic potential of the phototrophic purple bacterium Rhodopila globiformis DSM 161(T) from its draft genome sequence and evidence for a vanadium-dependent nitrogenase.</title>
        <authorList>
            <person name="Imhoff J.F."/>
            <person name="Rahn T."/>
            <person name="Kunzel S."/>
            <person name="Neulinger S.C."/>
        </authorList>
    </citation>
    <scope>NUCLEOTIDE SEQUENCE [LARGE SCALE GENOMIC DNA]</scope>
    <source>
        <strain evidence="6 7">DSM 161</strain>
    </source>
</reference>
<dbReference type="EC" id="4.2.1.47" evidence="3"/>
<keyword evidence="4" id="KW-0456">Lyase</keyword>
<dbReference type="Gene3D" id="3.90.25.10">
    <property type="entry name" value="UDP-galactose 4-epimerase, domain 1"/>
    <property type="match status" value="2"/>
</dbReference>